<dbReference type="PROSITE" id="PS51755">
    <property type="entry name" value="OMPR_PHOB"/>
    <property type="match status" value="1"/>
</dbReference>
<evidence type="ECO:0000256" key="13">
    <source>
        <dbReference type="PROSITE-ProRule" id="PRU01091"/>
    </source>
</evidence>
<evidence type="ECO:0000256" key="6">
    <source>
        <dbReference type="ARBA" id="ARBA00023125"/>
    </source>
</evidence>
<evidence type="ECO:0000256" key="2">
    <source>
        <dbReference type="ARBA" id="ARBA00018672"/>
    </source>
</evidence>
<dbReference type="Pfam" id="PF00072">
    <property type="entry name" value="Response_reg"/>
    <property type="match status" value="1"/>
</dbReference>
<comment type="caution">
    <text evidence="16">The sequence shown here is derived from an EMBL/GenBank/DDBJ whole genome shotgun (WGS) entry which is preliminary data.</text>
</comment>
<dbReference type="CDD" id="cd00383">
    <property type="entry name" value="trans_reg_C"/>
    <property type="match status" value="1"/>
</dbReference>
<dbReference type="EMBL" id="JAOQKE010000003">
    <property type="protein sequence ID" value="MCU6724551.1"/>
    <property type="molecule type" value="Genomic_DNA"/>
</dbReference>
<reference evidence="16 17" key="1">
    <citation type="journal article" date="2021" name="ISME Commun">
        <title>Automated analysis of genomic sequences facilitates high-throughput and comprehensive description of bacteria.</title>
        <authorList>
            <person name="Hitch T.C.A."/>
        </authorList>
    </citation>
    <scope>NUCLEOTIDE SEQUENCE [LARGE SCALE GENOMIC DNA]</scope>
    <source>
        <strain evidence="16 17">Sanger_29</strain>
    </source>
</reference>
<evidence type="ECO:0000256" key="4">
    <source>
        <dbReference type="ARBA" id="ARBA00023015"/>
    </source>
</evidence>
<dbReference type="RefSeq" id="WP_262653979.1">
    <property type="nucleotide sequence ID" value="NZ_JAOQKE010000003.1"/>
</dbReference>
<evidence type="ECO:0000256" key="3">
    <source>
        <dbReference type="ARBA" id="ARBA00022490"/>
    </source>
</evidence>
<comment type="caution">
    <text evidence="12">Lacks conserved residue(s) required for the propagation of feature annotation.</text>
</comment>
<comment type="function">
    <text evidence="10">Member of the two-component regulatory system HssS/HssR involved in intracellular heme homeostasis and tempering of staphylococcal virulence. Phosphorylated HssR binds to a direct repeat sequence within hrtAB promoter and activates the expression of hrtAB, an efflux pump, in response to extracellular heme, hemin, hemoglobin or blood.</text>
</comment>
<feature type="domain" description="OmpR/PhoB-type" evidence="15">
    <location>
        <begin position="125"/>
        <end position="222"/>
    </location>
</feature>
<protein>
    <recommendedName>
        <fullName evidence="11">Heme response regulator HssR</fullName>
    </recommendedName>
    <alternativeName>
        <fullName evidence="2">Stage 0 sporulation protein A homolog</fullName>
    </alternativeName>
</protein>
<dbReference type="SMART" id="SM00862">
    <property type="entry name" value="Trans_reg_C"/>
    <property type="match status" value="1"/>
</dbReference>
<keyword evidence="3" id="KW-0963">Cytoplasm</keyword>
<evidence type="ECO:0000259" key="15">
    <source>
        <dbReference type="PROSITE" id="PS51755"/>
    </source>
</evidence>
<dbReference type="PANTHER" id="PTHR48111">
    <property type="entry name" value="REGULATOR OF RPOS"/>
    <property type="match status" value="1"/>
</dbReference>
<dbReference type="InterPro" id="IPR001867">
    <property type="entry name" value="OmpR/PhoB-type_DNA-bd"/>
</dbReference>
<dbReference type="InterPro" id="IPR036388">
    <property type="entry name" value="WH-like_DNA-bd_sf"/>
</dbReference>
<keyword evidence="4" id="KW-0805">Transcription regulation</keyword>
<keyword evidence="5" id="KW-0843">Virulence</keyword>
<dbReference type="SMART" id="SM00448">
    <property type="entry name" value="REC"/>
    <property type="match status" value="1"/>
</dbReference>
<evidence type="ECO:0000259" key="14">
    <source>
        <dbReference type="PROSITE" id="PS50110"/>
    </source>
</evidence>
<evidence type="ECO:0000256" key="11">
    <source>
        <dbReference type="ARBA" id="ARBA00039976"/>
    </source>
</evidence>
<organism evidence="16 17">
    <name type="scientific">Muricoprocola aceti</name>
    <dbReference type="NCBI Taxonomy" id="2981772"/>
    <lineage>
        <taxon>Bacteria</taxon>
        <taxon>Bacillati</taxon>
        <taxon>Bacillota</taxon>
        <taxon>Clostridia</taxon>
        <taxon>Lachnospirales</taxon>
        <taxon>Lachnospiraceae</taxon>
        <taxon>Muricoprocola</taxon>
    </lineage>
</organism>
<dbReference type="Pfam" id="PF00486">
    <property type="entry name" value="Trans_reg_C"/>
    <property type="match status" value="1"/>
</dbReference>
<dbReference type="PANTHER" id="PTHR48111:SF49">
    <property type="entry name" value="HEME RESPONSE REGULATOR HSSR"/>
    <property type="match status" value="1"/>
</dbReference>
<evidence type="ECO:0000256" key="10">
    <source>
        <dbReference type="ARBA" id="ARBA00037471"/>
    </source>
</evidence>
<evidence type="ECO:0000256" key="7">
    <source>
        <dbReference type="ARBA" id="ARBA00023159"/>
    </source>
</evidence>
<feature type="DNA-binding region" description="OmpR/PhoB-type" evidence="13">
    <location>
        <begin position="125"/>
        <end position="222"/>
    </location>
</feature>
<dbReference type="PROSITE" id="PS50110">
    <property type="entry name" value="RESPONSE_REGULATORY"/>
    <property type="match status" value="1"/>
</dbReference>
<name>A0ABT2SJQ4_9FIRM</name>
<sequence>MFRILIVDDDKNSRRYYHAILSHSGYQPICADSASIALHMLEEKKIDLLLVSALMPGMDGFTLTKMLRDCGNDMPILMIAPKHMAKDVKKGFLMGVDDYMVCPVDEDEMLLRIRALLRRAKIVSEHELKVGDTTLDYDTLTVSIHGEESILPQKEFYLLYKLLSYPNQIFTRDQLMDDIWGPESESTEATVSVHIGRLRKRFADSRDFSIHTIRGLGYKACVMN</sequence>
<evidence type="ECO:0000256" key="5">
    <source>
        <dbReference type="ARBA" id="ARBA00023026"/>
    </source>
</evidence>
<dbReference type="Gene3D" id="1.10.10.10">
    <property type="entry name" value="Winged helix-like DNA-binding domain superfamily/Winged helix DNA-binding domain"/>
    <property type="match status" value="1"/>
</dbReference>
<feature type="domain" description="Response regulatory" evidence="14">
    <location>
        <begin position="3"/>
        <end position="117"/>
    </location>
</feature>
<dbReference type="Proteomes" id="UP001652338">
    <property type="component" value="Unassembled WGS sequence"/>
</dbReference>
<dbReference type="InterPro" id="IPR001789">
    <property type="entry name" value="Sig_transdc_resp-reg_receiver"/>
</dbReference>
<keyword evidence="17" id="KW-1185">Reference proteome</keyword>
<evidence type="ECO:0000313" key="16">
    <source>
        <dbReference type="EMBL" id="MCU6724551.1"/>
    </source>
</evidence>
<evidence type="ECO:0000313" key="17">
    <source>
        <dbReference type="Proteomes" id="UP001652338"/>
    </source>
</evidence>
<evidence type="ECO:0000256" key="1">
    <source>
        <dbReference type="ARBA" id="ARBA00004496"/>
    </source>
</evidence>
<dbReference type="CDD" id="cd00156">
    <property type="entry name" value="REC"/>
    <property type="match status" value="1"/>
</dbReference>
<evidence type="ECO:0000256" key="9">
    <source>
        <dbReference type="ARBA" id="ARBA00024867"/>
    </source>
</evidence>
<dbReference type="Gene3D" id="3.40.50.2300">
    <property type="match status" value="1"/>
</dbReference>
<dbReference type="InterPro" id="IPR039420">
    <property type="entry name" value="WalR-like"/>
</dbReference>
<comment type="function">
    <text evidence="9">May play the central regulatory role in sporulation. It may be an element of the effector pathway responsible for the activation of sporulation genes in response to nutritional stress. Spo0A may act in concert with spo0H (a sigma factor) to control the expression of some genes that are critical to the sporulation process.</text>
</comment>
<gene>
    <name evidence="16" type="ORF">OCV47_04110</name>
</gene>
<dbReference type="InterPro" id="IPR011006">
    <property type="entry name" value="CheY-like_superfamily"/>
</dbReference>
<comment type="subcellular location">
    <subcellularLocation>
        <location evidence="1">Cytoplasm</location>
    </subcellularLocation>
</comment>
<keyword evidence="7" id="KW-0010">Activator</keyword>
<keyword evidence="8" id="KW-0804">Transcription</keyword>
<keyword evidence="6 13" id="KW-0238">DNA-binding</keyword>
<evidence type="ECO:0000256" key="12">
    <source>
        <dbReference type="PROSITE-ProRule" id="PRU00169"/>
    </source>
</evidence>
<dbReference type="SUPFAM" id="SSF52172">
    <property type="entry name" value="CheY-like"/>
    <property type="match status" value="1"/>
</dbReference>
<proteinExistence type="predicted"/>
<accession>A0ABT2SJQ4</accession>
<evidence type="ECO:0000256" key="8">
    <source>
        <dbReference type="ARBA" id="ARBA00023163"/>
    </source>
</evidence>